<comment type="caution">
    <text evidence="2">The sequence shown here is derived from an EMBL/GenBank/DDBJ whole genome shotgun (WGS) entry which is preliminary data.</text>
</comment>
<protein>
    <submittedName>
        <fullName evidence="2">Uncharacterized protein</fullName>
    </submittedName>
</protein>
<keyword evidence="1" id="KW-0812">Transmembrane</keyword>
<dbReference type="OrthoDB" id="9964666at2"/>
<sequence length="180" mass="19928">MTKKTNWWGISSIVGGTVWIVSWIVIALRPEAESGGYREVDDVHIWIMTGMAFILVGCLGMHWFGRRSKSLAEHLLGVPLLAGASLMAIGRWMQHQGWDPQPTVAIGWILLFLGLFSYGVNEIVKRTAPLSIGAAYLITACSLIVMNDQDWRAWLAVPFGAAWLLLGTVALRTSRSDNFD</sequence>
<feature type="transmembrane region" description="Helical" evidence="1">
    <location>
        <begin position="151"/>
        <end position="171"/>
    </location>
</feature>
<evidence type="ECO:0000313" key="2">
    <source>
        <dbReference type="EMBL" id="RIE01112.1"/>
    </source>
</evidence>
<feature type="transmembrane region" description="Helical" evidence="1">
    <location>
        <begin position="75"/>
        <end position="93"/>
    </location>
</feature>
<keyword evidence="1" id="KW-1133">Transmembrane helix</keyword>
<organism evidence="2 3">
    <name type="scientific">Cohnella faecalis</name>
    <dbReference type="NCBI Taxonomy" id="2315694"/>
    <lineage>
        <taxon>Bacteria</taxon>
        <taxon>Bacillati</taxon>
        <taxon>Bacillota</taxon>
        <taxon>Bacilli</taxon>
        <taxon>Bacillales</taxon>
        <taxon>Paenibacillaceae</taxon>
        <taxon>Cohnella</taxon>
    </lineage>
</organism>
<dbReference type="Proteomes" id="UP000266340">
    <property type="component" value="Unassembled WGS sequence"/>
</dbReference>
<feature type="transmembrane region" description="Helical" evidence="1">
    <location>
        <begin position="43"/>
        <end position="63"/>
    </location>
</feature>
<accession>A0A398CGN2</accession>
<keyword evidence="1" id="KW-0472">Membrane</keyword>
<dbReference type="EMBL" id="QXJM01000040">
    <property type="protein sequence ID" value="RIE01112.1"/>
    <property type="molecule type" value="Genomic_DNA"/>
</dbReference>
<name>A0A398CGN2_9BACL</name>
<proteinExistence type="predicted"/>
<feature type="transmembrane region" description="Helical" evidence="1">
    <location>
        <begin position="128"/>
        <end position="145"/>
    </location>
</feature>
<evidence type="ECO:0000256" key="1">
    <source>
        <dbReference type="SAM" id="Phobius"/>
    </source>
</evidence>
<feature type="transmembrane region" description="Helical" evidence="1">
    <location>
        <begin position="7"/>
        <end position="28"/>
    </location>
</feature>
<evidence type="ECO:0000313" key="3">
    <source>
        <dbReference type="Proteomes" id="UP000266340"/>
    </source>
</evidence>
<reference evidence="2 3" key="1">
    <citation type="submission" date="2018-09" db="EMBL/GenBank/DDBJ databases">
        <title>Cohnella cavernae sp. nov., isolated from a karst cave.</title>
        <authorList>
            <person name="Zhu H."/>
        </authorList>
    </citation>
    <scope>NUCLEOTIDE SEQUENCE [LARGE SCALE GENOMIC DNA]</scope>
    <source>
        <strain evidence="2 3">K2E09-144</strain>
    </source>
</reference>
<dbReference type="RefSeq" id="WP_119151376.1">
    <property type="nucleotide sequence ID" value="NZ_JBHSOV010000041.1"/>
</dbReference>
<gene>
    <name evidence="2" type="ORF">D3H35_22100</name>
</gene>
<feature type="transmembrane region" description="Helical" evidence="1">
    <location>
        <begin position="105"/>
        <end position="121"/>
    </location>
</feature>
<keyword evidence="3" id="KW-1185">Reference proteome</keyword>
<dbReference type="AlphaFoldDB" id="A0A398CGN2"/>